<keyword evidence="10" id="KW-1185">Reference proteome</keyword>
<keyword evidence="5" id="KW-0418">Kinase</keyword>
<dbReference type="SMART" id="SM00387">
    <property type="entry name" value="HATPase_c"/>
    <property type="match status" value="1"/>
</dbReference>
<dbReference type="InterPro" id="IPR004358">
    <property type="entry name" value="Sig_transdc_His_kin-like_C"/>
</dbReference>
<dbReference type="InterPro" id="IPR013655">
    <property type="entry name" value="PAS_fold_3"/>
</dbReference>
<dbReference type="PANTHER" id="PTHR43304:SF1">
    <property type="entry name" value="PAC DOMAIN-CONTAINING PROTEIN"/>
    <property type="match status" value="1"/>
</dbReference>
<dbReference type="PROSITE" id="PS50113">
    <property type="entry name" value="PAC"/>
    <property type="match status" value="1"/>
</dbReference>
<evidence type="ECO:0000256" key="4">
    <source>
        <dbReference type="ARBA" id="ARBA00022679"/>
    </source>
</evidence>
<comment type="catalytic activity">
    <reaction evidence="1">
        <text>ATP + protein L-histidine = ADP + protein N-phospho-L-histidine.</text>
        <dbReference type="EC" id="2.7.13.3"/>
    </reaction>
</comment>
<keyword evidence="4" id="KW-0808">Transferase</keyword>
<gene>
    <name evidence="9" type="ORF">JAO71_04805</name>
</gene>
<dbReference type="InterPro" id="IPR003594">
    <property type="entry name" value="HATPase_dom"/>
</dbReference>
<evidence type="ECO:0000256" key="3">
    <source>
        <dbReference type="ARBA" id="ARBA00022553"/>
    </source>
</evidence>
<protein>
    <recommendedName>
        <fullName evidence="2">histidine kinase</fullName>
        <ecNumber evidence="2">2.7.13.3</ecNumber>
    </recommendedName>
</protein>
<keyword evidence="3" id="KW-0597">Phosphoprotein</keyword>
<evidence type="ECO:0000313" key="9">
    <source>
        <dbReference type="EMBL" id="MBL7559117.1"/>
    </source>
</evidence>
<dbReference type="PANTHER" id="PTHR43304">
    <property type="entry name" value="PHYTOCHROME-LIKE PROTEIN CPH1"/>
    <property type="match status" value="1"/>
</dbReference>
<evidence type="ECO:0000256" key="5">
    <source>
        <dbReference type="ARBA" id="ARBA00022777"/>
    </source>
</evidence>
<sequence>MLQNLSLELEKDKLFENIFSFAKEGIAIVSLSGEWIKVNKSVADILGYTESELYEMTFRELTHKDDLELDLSQMQALLAGCIDDYSMEKRYFHNKGHIVWCKLSVSLVRSDDQKPLYFISQISDITERKSNDEKLELMLAVAEKQKNRLSNFADIITHNLKTHATNLTTLVSFLEEEANDLDDIEDFVFLKESVSNLGDTVSHLSKIAKIKSLELNEIEALNVNSYANQAMYNVKALAKRIEATIVNNINPNHNIKAIPAYLDSIILNFLTNAIKYASKKRKLKVSMSSRLKGDCVILDISDNGLGIDLDKYGEKLFEMYKTFHRHKDAVGLGLFITRNHVEALGGCIEVDSKVDQGTTFSVHFKNAEC</sequence>
<evidence type="ECO:0000259" key="7">
    <source>
        <dbReference type="PROSITE" id="PS50112"/>
    </source>
</evidence>
<dbReference type="PRINTS" id="PR00344">
    <property type="entry name" value="BCTRLSENSOR"/>
</dbReference>
<reference evidence="9 10" key="1">
    <citation type="submission" date="2020-12" db="EMBL/GenBank/DDBJ databases">
        <title>Olleya sediminilitoris sp. nov., isolated from a tidal flat.</title>
        <authorList>
            <person name="Park S."/>
            <person name="Yoon J.-H."/>
        </authorList>
    </citation>
    <scope>NUCLEOTIDE SEQUENCE [LARGE SCALE GENOMIC DNA]</scope>
    <source>
        <strain evidence="9 10">YSTF-M6</strain>
    </source>
</reference>
<accession>A0ABS1WJ12</accession>
<dbReference type="InterPro" id="IPR001610">
    <property type="entry name" value="PAC"/>
</dbReference>
<dbReference type="InterPro" id="IPR000700">
    <property type="entry name" value="PAS-assoc_C"/>
</dbReference>
<dbReference type="SMART" id="SM00086">
    <property type="entry name" value="PAC"/>
    <property type="match status" value="1"/>
</dbReference>
<dbReference type="PROSITE" id="PS50109">
    <property type="entry name" value="HIS_KIN"/>
    <property type="match status" value="1"/>
</dbReference>
<feature type="domain" description="Histidine kinase" evidence="6">
    <location>
        <begin position="155"/>
        <end position="368"/>
    </location>
</feature>
<organism evidence="9 10">
    <name type="scientific">Olleya sediminilitoris</name>
    <dbReference type="NCBI Taxonomy" id="2795739"/>
    <lineage>
        <taxon>Bacteria</taxon>
        <taxon>Pseudomonadati</taxon>
        <taxon>Bacteroidota</taxon>
        <taxon>Flavobacteriia</taxon>
        <taxon>Flavobacteriales</taxon>
        <taxon>Flavobacteriaceae</taxon>
    </lineage>
</organism>
<dbReference type="InterPro" id="IPR035965">
    <property type="entry name" value="PAS-like_dom_sf"/>
</dbReference>
<dbReference type="InterPro" id="IPR052162">
    <property type="entry name" value="Sensor_kinase/Photoreceptor"/>
</dbReference>
<dbReference type="NCBIfam" id="TIGR00229">
    <property type="entry name" value="sensory_box"/>
    <property type="match status" value="1"/>
</dbReference>
<dbReference type="SMART" id="SM00091">
    <property type="entry name" value="PAS"/>
    <property type="match status" value="1"/>
</dbReference>
<evidence type="ECO:0000259" key="6">
    <source>
        <dbReference type="PROSITE" id="PS50109"/>
    </source>
</evidence>
<dbReference type="Proteomes" id="UP000605013">
    <property type="component" value="Unassembled WGS sequence"/>
</dbReference>
<comment type="caution">
    <text evidence="9">The sequence shown here is derived from an EMBL/GenBank/DDBJ whole genome shotgun (WGS) entry which is preliminary data.</text>
</comment>
<evidence type="ECO:0000259" key="8">
    <source>
        <dbReference type="PROSITE" id="PS50113"/>
    </source>
</evidence>
<feature type="domain" description="PAC" evidence="8">
    <location>
        <begin position="85"/>
        <end position="137"/>
    </location>
</feature>
<dbReference type="EC" id="2.7.13.3" evidence="2"/>
<dbReference type="RefSeq" id="WP_202999277.1">
    <property type="nucleotide sequence ID" value="NZ_JAEMEF010000003.1"/>
</dbReference>
<evidence type="ECO:0000313" key="10">
    <source>
        <dbReference type="Proteomes" id="UP000605013"/>
    </source>
</evidence>
<dbReference type="CDD" id="cd00130">
    <property type="entry name" value="PAS"/>
    <property type="match status" value="1"/>
</dbReference>
<dbReference type="Gene3D" id="3.30.565.10">
    <property type="entry name" value="Histidine kinase-like ATPase, C-terminal domain"/>
    <property type="match status" value="1"/>
</dbReference>
<proteinExistence type="predicted"/>
<dbReference type="Pfam" id="PF02518">
    <property type="entry name" value="HATPase_c"/>
    <property type="match status" value="1"/>
</dbReference>
<dbReference type="SUPFAM" id="SSF55785">
    <property type="entry name" value="PYP-like sensor domain (PAS domain)"/>
    <property type="match status" value="1"/>
</dbReference>
<dbReference type="InterPro" id="IPR036890">
    <property type="entry name" value="HATPase_C_sf"/>
</dbReference>
<dbReference type="InterPro" id="IPR000014">
    <property type="entry name" value="PAS"/>
</dbReference>
<name>A0ABS1WJ12_9FLAO</name>
<dbReference type="SUPFAM" id="SSF55874">
    <property type="entry name" value="ATPase domain of HSP90 chaperone/DNA topoisomerase II/histidine kinase"/>
    <property type="match status" value="1"/>
</dbReference>
<dbReference type="InterPro" id="IPR005467">
    <property type="entry name" value="His_kinase_dom"/>
</dbReference>
<dbReference type="EMBL" id="JAEMEF010000003">
    <property type="protein sequence ID" value="MBL7559117.1"/>
    <property type="molecule type" value="Genomic_DNA"/>
</dbReference>
<dbReference type="Pfam" id="PF08447">
    <property type="entry name" value="PAS_3"/>
    <property type="match status" value="1"/>
</dbReference>
<feature type="domain" description="PAS" evidence="7">
    <location>
        <begin position="11"/>
        <end position="81"/>
    </location>
</feature>
<evidence type="ECO:0000256" key="2">
    <source>
        <dbReference type="ARBA" id="ARBA00012438"/>
    </source>
</evidence>
<dbReference type="Gene3D" id="3.30.450.20">
    <property type="entry name" value="PAS domain"/>
    <property type="match status" value="1"/>
</dbReference>
<evidence type="ECO:0000256" key="1">
    <source>
        <dbReference type="ARBA" id="ARBA00000085"/>
    </source>
</evidence>
<dbReference type="PROSITE" id="PS50112">
    <property type="entry name" value="PAS"/>
    <property type="match status" value="1"/>
</dbReference>